<keyword evidence="9" id="KW-0342">GTP-binding</keyword>
<reference evidence="15" key="1">
    <citation type="submission" date="2016-10" db="EMBL/GenBank/DDBJ databases">
        <title>The High Quality Genome of Vibrio alginolyticus K01M1.</title>
        <authorList>
            <person name="Wendling C."/>
            <person name="Chibani C.M."/>
            <person name="Hertel R."/>
            <person name="Sproer C."/>
            <person name="Bunk B."/>
            <person name="Overmann J."/>
            <person name="Roth O."/>
            <person name="Liesegang H."/>
        </authorList>
    </citation>
    <scope>NUCLEOTIDE SEQUENCE</scope>
    <source>
        <strain evidence="15">K05K4</strain>
    </source>
</reference>
<dbReference type="RefSeq" id="WP_023624321.1">
    <property type="nucleotide sequence ID" value="NZ_CP017889.1"/>
</dbReference>
<evidence type="ECO:0000259" key="13">
    <source>
        <dbReference type="Pfam" id="PF21654"/>
    </source>
</evidence>
<feature type="domain" description="Cyclic GMP-AMP synthase DncV-like nucleotidyltransferase" evidence="13">
    <location>
        <begin position="105"/>
        <end position="195"/>
    </location>
</feature>
<dbReference type="Pfam" id="PF21713">
    <property type="entry name" value="DncV_C"/>
    <property type="match status" value="1"/>
</dbReference>
<keyword evidence="1 15" id="KW-0808">Transferase</keyword>
<keyword evidence="2 15" id="KW-0548">Nucleotidyltransferase</keyword>
<evidence type="ECO:0000256" key="3">
    <source>
        <dbReference type="ARBA" id="ARBA00022723"/>
    </source>
</evidence>
<evidence type="ECO:0000313" key="15">
    <source>
        <dbReference type="EMBL" id="ARP19270.1"/>
    </source>
</evidence>
<evidence type="ECO:0000259" key="14">
    <source>
        <dbReference type="Pfam" id="PF21713"/>
    </source>
</evidence>
<dbReference type="Pfam" id="PF21654">
    <property type="entry name" value="DncV-like_NTFase"/>
    <property type="match status" value="1"/>
</dbReference>
<keyword evidence="7" id="KW-0546">Nucleotide metabolism</keyword>
<dbReference type="NCBIfam" id="NF041078">
    <property type="entry name" value="cGAS"/>
    <property type="match status" value="1"/>
</dbReference>
<dbReference type="InterPro" id="IPR047805">
    <property type="entry name" value="GAMP_synthase"/>
</dbReference>
<feature type="compositionally biased region" description="Polar residues" evidence="12">
    <location>
        <begin position="423"/>
        <end position="441"/>
    </location>
</feature>
<comment type="catalytic activity">
    <reaction evidence="11">
        <text>GTP + ATP = 3',3'-cGAMP + 2 diphosphate</text>
        <dbReference type="Rhea" id="RHEA:35647"/>
        <dbReference type="ChEBI" id="CHEBI:30616"/>
        <dbReference type="ChEBI" id="CHEBI:33019"/>
        <dbReference type="ChEBI" id="CHEBI:37565"/>
        <dbReference type="ChEBI" id="CHEBI:71501"/>
    </reaction>
    <physiologicalReaction direction="left-to-right" evidence="11">
        <dbReference type="Rhea" id="RHEA:35648"/>
    </physiologicalReaction>
</comment>
<dbReference type="GO" id="GO:0005525">
    <property type="term" value="F:GTP binding"/>
    <property type="evidence" value="ECO:0007669"/>
    <property type="project" value="UniProtKB-KW"/>
</dbReference>
<feature type="region of interest" description="Disordered" evidence="12">
    <location>
        <begin position="417"/>
        <end position="441"/>
    </location>
</feature>
<keyword evidence="8" id="KW-0051">Antiviral defense</keyword>
<accession>A0A1W6TEF6</accession>
<keyword evidence="4" id="KW-0547">Nucleotide-binding</keyword>
<dbReference type="InterPro" id="IPR048445">
    <property type="entry name" value="DncV-like_NTFase"/>
</dbReference>
<dbReference type="GO" id="GO:0005524">
    <property type="term" value="F:ATP binding"/>
    <property type="evidence" value="ECO:0007669"/>
    <property type="project" value="UniProtKB-KW"/>
</dbReference>
<keyword evidence="3" id="KW-0479">Metal-binding</keyword>
<evidence type="ECO:0000256" key="8">
    <source>
        <dbReference type="ARBA" id="ARBA00023118"/>
    </source>
</evidence>
<gene>
    <name evidence="15" type="primary">dncV</name>
    <name evidence="15" type="ORF">K05K4_24460</name>
</gene>
<dbReference type="InterPro" id="IPR048446">
    <property type="entry name" value="DncV_C"/>
</dbReference>
<evidence type="ECO:0000256" key="12">
    <source>
        <dbReference type="SAM" id="MobiDB-lite"/>
    </source>
</evidence>
<evidence type="ECO:0000256" key="10">
    <source>
        <dbReference type="ARBA" id="ARBA00044145"/>
    </source>
</evidence>
<dbReference type="GO" id="GO:0009117">
    <property type="term" value="P:nucleotide metabolic process"/>
    <property type="evidence" value="ECO:0007669"/>
    <property type="project" value="UniProtKB-KW"/>
</dbReference>
<dbReference type="EMBL" id="CP017902">
    <property type="protein sequence ID" value="ARP19270.1"/>
    <property type="molecule type" value="Genomic_DNA"/>
</dbReference>
<evidence type="ECO:0000256" key="1">
    <source>
        <dbReference type="ARBA" id="ARBA00022679"/>
    </source>
</evidence>
<proteinExistence type="predicted"/>
<feature type="region of interest" description="Disordered" evidence="12">
    <location>
        <begin position="345"/>
        <end position="368"/>
    </location>
</feature>
<dbReference type="GO" id="GO:0051607">
    <property type="term" value="P:defense response to virus"/>
    <property type="evidence" value="ECO:0007669"/>
    <property type="project" value="UniProtKB-KW"/>
</dbReference>
<sequence length="441" mass="50631">MNWNLHHYYTNRTDGLMGKLLLSIEEDEKLLYLRNTIRKRITNVFEEIGAVAKEQAAFSQKSEYLYSRLQNTKLRYLTHQKITEASSLLSQMDKDTLKELSVLKPRFWTQGSFKYRTLNRPFHPGQEMDIDDGTYLPMTFFESEPKIGHQLLTLLVDASLMSLVEENVGWEFDSKRTCARIKIPQERTHIDVPMYAIPKEQFLEKEAAVLKAFNSRGMYESVGTEAYGFIQDSADDLEYEKLDSENVNLALRDGEFGSPKWMNSDPKVVEDWFEGECRRIGKHLRKVCRYMKAWRDAQWQVGGPSSISLMAATVEVLQQHFVDAQDMGETMKVVADNLYQEFLKGVESPDGTDERPLFPPESQHSNRERDIVGKLRLLPEQLREAERAESKSDALSKLSLVFGERVFDRELIKHKAAAPAFSQEPTKANSSTQISSSMVSG</sequence>
<dbReference type="AlphaFoldDB" id="A0A1W6TEF6"/>
<keyword evidence="5" id="KW-0067">ATP-binding</keyword>
<evidence type="ECO:0000256" key="5">
    <source>
        <dbReference type="ARBA" id="ARBA00022840"/>
    </source>
</evidence>
<evidence type="ECO:0000256" key="7">
    <source>
        <dbReference type="ARBA" id="ARBA00023080"/>
    </source>
</evidence>
<evidence type="ECO:0000256" key="2">
    <source>
        <dbReference type="ARBA" id="ARBA00022695"/>
    </source>
</evidence>
<protein>
    <recommendedName>
        <fullName evidence="10">Cyclic GMP-AMP synthase</fullName>
    </recommendedName>
</protein>
<feature type="domain" description="Cyclic GMP-AMP synthase C-terminal" evidence="14">
    <location>
        <begin position="281"/>
        <end position="414"/>
    </location>
</feature>
<organism evidence="15">
    <name type="scientific">Vibrio alginolyticus</name>
    <dbReference type="NCBI Taxonomy" id="663"/>
    <lineage>
        <taxon>Bacteria</taxon>
        <taxon>Pseudomonadati</taxon>
        <taxon>Pseudomonadota</taxon>
        <taxon>Gammaproteobacteria</taxon>
        <taxon>Vibrionales</taxon>
        <taxon>Vibrionaceae</taxon>
        <taxon>Vibrio</taxon>
    </lineage>
</organism>
<dbReference type="GO" id="GO:0046872">
    <property type="term" value="F:metal ion binding"/>
    <property type="evidence" value="ECO:0007669"/>
    <property type="project" value="UniProtKB-KW"/>
</dbReference>
<evidence type="ECO:0000256" key="6">
    <source>
        <dbReference type="ARBA" id="ARBA00022842"/>
    </source>
</evidence>
<keyword evidence="6" id="KW-0460">Magnesium</keyword>
<evidence type="ECO:0000256" key="9">
    <source>
        <dbReference type="ARBA" id="ARBA00023134"/>
    </source>
</evidence>
<evidence type="ECO:0000256" key="11">
    <source>
        <dbReference type="ARBA" id="ARBA00048304"/>
    </source>
</evidence>
<evidence type="ECO:0000256" key="4">
    <source>
        <dbReference type="ARBA" id="ARBA00022741"/>
    </source>
</evidence>
<name>A0A1W6TEF6_VIBAL</name>
<dbReference type="GO" id="GO:0140701">
    <property type="term" value="F:3',3'-cyclic GMP-AMP synthase activity"/>
    <property type="evidence" value="ECO:0007669"/>
    <property type="project" value="InterPro"/>
</dbReference>